<reference evidence="2" key="2">
    <citation type="submission" date="2015-01" db="EMBL/GenBank/DDBJ databases">
        <title>Evolutionary Origins and Diversification of the Mycorrhizal Mutualists.</title>
        <authorList>
            <consortium name="DOE Joint Genome Institute"/>
            <consortium name="Mycorrhizal Genomics Consortium"/>
            <person name="Kohler A."/>
            <person name="Kuo A."/>
            <person name="Nagy L.G."/>
            <person name="Floudas D."/>
            <person name="Copeland A."/>
            <person name="Barry K.W."/>
            <person name="Cichocki N."/>
            <person name="Veneault-Fourrey C."/>
            <person name="LaButti K."/>
            <person name="Lindquist E.A."/>
            <person name="Lipzen A."/>
            <person name="Lundell T."/>
            <person name="Morin E."/>
            <person name="Murat C."/>
            <person name="Riley R."/>
            <person name="Ohm R."/>
            <person name="Sun H."/>
            <person name="Tunlid A."/>
            <person name="Henrissat B."/>
            <person name="Grigoriev I.V."/>
            <person name="Hibbett D.S."/>
            <person name="Martin F."/>
        </authorList>
    </citation>
    <scope>NUCLEOTIDE SEQUENCE [LARGE SCALE GENOMIC DNA]</scope>
    <source>
        <strain evidence="2">F 1598</strain>
    </source>
</reference>
<proteinExistence type="predicted"/>
<evidence type="ECO:0000313" key="2">
    <source>
        <dbReference type="Proteomes" id="UP000054166"/>
    </source>
</evidence>
<gene>
    <name evidence="1" type="ORF">PILCRDRAFT_816990</name>
</gene>
<dbReference type="EMBL" id="KN832984">
    <property type="protein sequence ID" value="KIM85782.1"/>
    <property type="molecule type" value="Genomic_DNA"/>
</dbReference>
<evidence type="ECO:0000313" key="1">
    <source>
        <dbReference type="EMBL" id="KIM85782.1"/>
    </source>
</evidence>
<dbReference type="Proteomes" id="UP000054166">
    <property type="component" value="Unassembled WGS sequence"/>
</dbReference>
<organism evidence="1 2">
    <name type="scientific">Piloderma croceum (strain F 1598)</name>
    <dbReference type="NCBI Taxonomy" id="765440"/>
    <lineage>
        <taxon>Eukaryota</taxon>
        <taxon>Fungi</taxon>
        <taxon>Dikarya</taxon>
        <taxon>Basidiomycota</taxon>
        <taxon>Agaricomycotina</taxon>
        <taxon>Agaricomycetes</taxon>
        <taxon>Agaricomycetidae</taxon>
        <taxon>Atheliales</taxon>
        <taxon>Atheliaceae</taxon>
        <taxon>Piloderma</taxon>
    </lineage>
</organism>
<reference evidence="1 2" key="1">
    <citation type="submission" date="2014-04" db="EMBL/GenBank/DDBJ databases">
        <authorList>
            <consortium name="DOE Joint Genome Institute"/>
            <person name="Kuo A."/>
            <person name="Tarkka M."/>
            <person name="Buscot F."/>
            <person name="Kohler A."/>
            <person name="Nagy L.G."/>
            <person name="Floudas D."/>
            <person name="Copeland A."/>
            <person name="Barry K.W."/>
            <person name="Cichocki N."/>
            <person name="Veneault-Fourrey C."/>
            <person name="LaButti K."/>
            <person name="Lindquist E.A."/>
            <person name="Lipzen A."/>
            <person name="Lundell T."/>
            <person name="Morin E."/>
            <person name="Murat C."/>
            <person name="Sun H."/>
            <person name="Tunlid A."/>
            <person name="Henrissat B."/>
            <person name="Grigoriev I.V."/>
            <person name="Hibbett D.S."/>
            <person name="Martin F."/>
            <person name="Nordberg H.P."/>
            <person name="Cantor M.N."/>
            <person name="Hua S.X."/>
        </authorList>
    </citation>
    <scope>NUCLEOTIDE SEQUENCE [LARGE SCALE GENOMIC DNA]</scope>
    <source>
        <strain evidence="1 2">F 1598</strain>
    </source>
</reference>
<dbReference type="HOGENOM" id="CLU_1982400_0_0_1"/>
<keyword evidence="2" id="KW-1185">Reference proteome</keyword>
<dbReference type="AlphaFoldDB" id="A0A0C3C7W5"/>
<dbReference type="InParanoid" id="A0A0C3C7W5"/>
<protein>
    <submittedName>
        <fullName evidence="1">Uncharacterized protein</fullName>
    </submittedName>
</protein>
<sequence length="126" mass="14327">MKQPTQLVPAETKQNTTNGVDRWIRHVGSYISHDMVTSTLATLAQKTNASVTKNLLSMYKVRRQRIIQVAIGTNVELTVVRRPKLLECTASCELMALAERSWVHRSTFATIWTYSGFRMPADWNTT</sequence>
<name>A0A0C3C7W5_PILCF</name>
<accession>A0A0C3C7W5</accession>